<reference evidence="2 3" key="1">
    <citation type="submission" date="2012-01" db="EMBL/GenBank/DDBJ databases">
        <title>The Genome Sequence of Odoribacter laneus YIT 12061.</title>
        <authorList>
            <consortium name="The Broad Institute Genome Sequencing Platform"/>
            <person name="Earl A."/>
            <person name="Ward D."/>
            <person name="Feldgarden M."/>
            <person name="Gevers D."/>
            <person name="Morotomi M."/>
            <person name="Young S.K."/>
            <person name="Zeng Q."/>
            <person name="Gargeya S."/>
            <person name="Fitzgerald M."/>
            <person name="Haas B."/>
            <person name="Abouelleil A."/>
            <person name="Alvarado L."/>
            <person name="Arachchi H.M."/>
            <person name="Berlin A."/>
            <person name="Chapman S.B."/>
            <person name="Gearin G."/>
            <person name="Goldberg J."/>
            <person name="Griggs A."/>
            <person name="Gujja S."/>
            <person name="Hansen M."/>
            <person name="Heiman D."/>
            <person name="Howarth C."/>
            <person name="Larimer J."/>
            <person name="Lui A."/>
            <person name="MacDonald P.J.P."/>
            <person name="McCowen C."/>
            <person name="Montmayeur A."/>
            <person name="Murphy C."/>
            <person name="Neiman D."/>
            <person name="Pearson M."/>
            <person name="Priest M."/>
            <person name="Roberts A."/>
            <person name="Saif S."/>
            <person name="Shea T."/>
            <person name="Sisk P."/>
            <person name="Stolte C."/>
            <person name="Sykes S."/>
            <person name="Wortman J."/>
            <person name="Nusbaum C."/>
            <person name="Birren B."/>
        </authorList>
    </citation>
    <scope>NUCLEOTIDE SEQUENCE [LARGE SCALE GENOMIC DNA]</scope>
    <source>
        <strain evidence="2 3">YIT 12061</strain>
    </source>
</reference>
<dbReference type="PATRIC" id="fig|742817.3.peg.1253"/>
<name>H1DFZ5_9BACT</name>
<dbReference type="eggNOG" id="ENOG5030WFU">
    <property type="taxonomic scope" value="Bacteria"/>
</dbReference>
<dbReference type="InterPro" id="IPR018551">
    <property type="entry name" value="DUF2007"/>
</dbReference>
<evidence type="ECO:0000259" key="1">
    <source>
        <dbReference type="Pfam" id="PF09413"/>
    </source>
</evidence>
<keyword evidence="3" id="KW-1185">Reference proteome</keyword>
<accession>H1DFZ5</accession>
<evidence type="ECO:0000313" key="2">
    <source>
        <dbReference type="EMBL" id="EHP48818.1"/>
    </source>
</evidence>
<gene>
    <name evidence="2" type="ORF">HMPREF9449_01181</name>
</gene>
<dbReference type="EMBL" id="ADMC01000017">
    <property type="protein sequence ID" value="EHP48818.1"/>
    <property type="molecule type" value="Genomic_DNA"/>
</dbReference>
<dbReference type="RefSeq" id="WP_009136329.1">
    <property type="nucleotide sequence ID" value="NZ_JH594596.1"/>
</dbReference>
<dbReference type="GeneID" id="98068766"/>
<dbReference type="HOGENOM" id="CLU_201027_0_0_10"/>
<sequence>MDNWTSVFETDQLYKAELVKDILCNNDIDAVILNQKDSSYNTFGEIYVMVSEEEKGKAEEIIKTVRCE</sequence>
<dbReference type="STRING" id="742817.HMPREF9449_01181"/>
<proteinExistence type="predicted"/>
<feature type="domain" description="DUF2007" evidence="1">
    <location>
        <begin position="4"/>
        <end position="64"/>
    </location>
</feature>
<dbReference type="Proteomes" id="UP000004892">
    <property type="component" value="Unassembled WGS sequence"/>
</dbReference>
<comment type="caution">
    <text evidence="2">The sequence shown here is derived from an EMBL/GenBank/DDBJ whole genome shotgun (WGS) entry which is preliminary data.</text>
</comment>
<protein>
    <recommendedName>
        <fullName evidence="1">DUF2007 domain-containing protein</fullName>
    </recommendedName>
</protein>
<dbReference type="AlphaFoldDB" id="H1DFZ5"/>
<dbReference type="Pfam" id="PF09413">
    <property type="entry name" value="DUF2007"/>
    <property type="match status" value="1"/>
</dbReference>
<evidence type="ECO:0000313" key="3">
    <source>
        <dbReference type="Proteomes" id="UP000004892"/>
    </source>
</evidence>
<organism evidence="2 3">
    <name type="scientific">Odoribacter laneus YIT 12061</name>
    <dbReference type="NCBI Taxonomy" id="742817"/>
    <lineage>
        <taxon>Bacteria</taxon>
        <taxon>Pseudomonadati</taxon>
        <taxon>Bacteroidota</taxon>
        <taxon>Bacteroidia</taxon>
        <taxon>Bacteroidales</taxon>
        <taxon>Odoribacteraceae</taxon>
        <taxon>Odoribacter</taxon>
    </lineage>
</organism>